<dbReference type="PANTHER" id="PTHR43168">
    <property type="entry name" value="50S RIBOSOMAL PROTEIN L33, CHLOROPLASTIC"/>
    <property type="match status" value="1"/>
</dbReference>
<dbReference type="NCBIfam" id="TIGR01023">
    <property type="entry name" value="rpmG_bact"/>
    <property type="match status" value="1"/>
</dbReference>
<evidence type="ECO:0000256" key="4">
    <source>
        <dbReference type="ARBA" id="ARBA00035276"/>
    </source>
</evidence>
<keyword evidence="7" id="KW-0934">Plastid</keyword>
<evidence type="ECO:0000256" key="3">
    <source>
        <dbReference type="ARBA" id="ARBA00023274"/>
    </source>
</evidence>
<reference evidence="7" key="1">
    <citation type="submission" date="2020-07" db="EMBL/GenBank/DDBJ databases">
        <title>DNAmark Project.</title>
        <authorList>
            <person name="Langkjaer E."/>
        </authorList>
    </citation>
    <scope>NUCLEOTIDE SEQUENCE</scope>
    <source>
        <strain evidence="7">DM467</strain>
    </source>
</reference>
<dbReference type="GO" id="GO:1990904">
    <property type="term" value="C:ribonucleoprotein complex"/>
    <property type="evidence" value="ECO:0007669"/>
    <property type="project" value="UniProtKB-KW"/>
</dbReference>
<feature type="transmembrane region" description="Helical" evidence="6">
    <location>
        <begin position="6"/>
        <end position="33"/>
    </location>
</feature>
<evidence type="ECO:0000256" key="2">
    <source>
        <dbReference type="ARBA" id="ARBA00022980"/>
    </source>
</evidence>
<keyword evidence="7" id="KW-0150">Chloroplast</keyword>
<evidence type="ECO:0000256" key="5">
    <source>
        <dbReference type="HAMAP-Rule" id="MF_00294"/>
    </source>
</evidence>
<dbReference type="GO" id="GO:0003735">
    <property type="term" value="F:structural constituent of ribosome"/>
    <property type="evidence" value="ECO:0007669"/>
    <property type="project" value="InterPro"/>
</dbReference>
<dbReference type="InterPro" id="IPR018264">
    <property type="entry name" value="Ribosomal_bL33_CS"/>
</dbReference>
<evidence type="ECO:0000313" key="7">
    <source>
        <dbReference type="EMBL" id="UEE83361.1"/>
    </source>
</evidence>
<name>A0A8K1R3H1_9MYRT</name>
<comment type="subcellular location">
    <subcellularLocation>
        <location evidence="5">Plastid</location>
        <location evidence="5">Chloroplast</location>
    </subcellularLocation>
</comment>
<keyword evidence="6" id="KW-0812">Transmembrane</keyword>
<dbReference type="Gene3D" id="2.20.28.120">
    <property type="entry name" value="Ribosomal protein L33"/>
    <property type="match status" value="1"/>
</dbReference>
<dbReference type="HAMAP" id="MF_00294">
    <property type="entry name" value="Ribosomal_bL33"/>
    <property type="match status" value="1"/>
</dbReference>
<dbReference type="SUPFAM" id="SSF57829">
    <property type="entry name" value="Zn-binding ribosomal proteins"/>
    <property type="match status" value="1"/>
</dbReference>
<dbReference type="NCBIfam" id="NF001764">
    <property type="entry name" value="PRK00504.1"/>
    <property type="match status" value="1"/>
</dbReference>
<dbReference type="EMBL" id="MT798544">
    <property type="protein sequence ID" value="UEE83361.1"/>
    <property type="molecule type" value="Genomic_DNA"/>
</dbReference>
<keyword evidence="3 5" id="KW-0687">Ribonucleoprotein</keyword>
<geneLocation type="chloroplast" evidence="7"/>
<accession>A0A8K1R3H1</accession>
<dbReference type="PROSITE" id="PS00582">
    <property type="entry name" value="RIBOSOMAL_L33"/>
    <property type="match status" value="1"/>
</dbReference>
<protein>
    <recommendedName>
        <fullName evidence="4 5">Large ribosomal subunit protein bL33c</fullName>
    </recommendedName>
</protein>
<dbReference type="AlphaFoldDB" id="A0A8K1R3H1"/>
<keyword evidence="6" id="KW-1133">Transmembrane helix</keyword>
<keyword evidence="6" id="KW-0472">Membrane</keyword>
<dbReference type="PANTHER" id="PTHR43168:SF2">
    <property type="entry name" value="LARGE RIBOSOMAL SUBUNIT PROTEIN BL33C"/>
    <property type="match status" value="1"/>
</dbReference>
<evidence type="ECO:0000256" key="6">
    <source>
        <dbReference type="SAM" id="Phobius"/>
    </source>
</evidence>
<organism evidence="7">
    <name type="scientific">Epilobium palustre</name>
    <dbReference type="NCBI Taxonomy" id="669682"/>
    <lineage>
        <taxon>Eukaryota</taxon>
        <taxon>Viridiplantae</taxon>
        <taxon>Streptophyta</taxon>
        <taxon>Embryophyta</taxon>
        <taxon>Tracheophyta</taxon>
        <taxon>Spermatophyta</taxon>
        <taxon>Magnoliopsida</taxon>
        <taxon>eudicotyledons</taxon>
        <taxon>Gunneridae</taxon>
        <taxon>Pentapetalae</taxon>
        <taxon>rosids</taxon>
        <taxon>malvids</taxon>
        <taxon>Myrtales</taxon>
        <taxon>Onagraceae</taxon>
        <taxon>Onagroideae</taxon>
        <taxon>Epilobieae</taxon>
        <taxon>Epilobium</taxon>
    </lineage>
</organism>
<sequence>MEYYLLYFVVIATKSFQISSSSNFYFFFSFLFLPLDRKKEGLVKSKTQRGGYVMARGKDARVTVILECTNCVRGGVNNNKESKGISRYVTQKNRHNTPGRLELKKFCPYCYKQTIHGEIKK</sequence>
<dbReference type="GO" id="GO:0005840">
    <property type="term" value="C:ribosome"/>
    <property type="evidence" value="ECO:0007669"/>
    <property type="project" value="UniProtKB-KW"/>
</dbReference>
<dbReference type="GO" id="GO:0006412">
    <property type="term" value="P:translation"/>
    <property type="evidence" value="ECO:0007669"/>
    <property type="project" value="UniProtKB-UniRule"/>
</dbReference>
<evidence type="ECO:0000256" key="1">
    <source>
        <dbReference type="ARBA" id="ARBA00007596"/>
    </source>
</evidence>
<gene>
    <name evidence="5 7" type="primary">rpl33</name>
</gene>
<proteinExistence type="inferred from homology"/>
<comment type="similarity">
    <text evidence="1 5">Belongs to the bacterial ribosomal protein bL33 family.</text>
</comment>
<dbReference type="InterPro" id="IPR038584">
    <property type="entry name" value="Ribosomal_bL33_sf"/>
</dbReference>
<dbReference type="NCBIfam" id="NF001860">
    <property type="entry name" value="PRK00595.1"/>
    <property type="match status" value="1"/>
</dbReference>
<keyword evidence="2 5" id="KW-0689">Ribosomal protein</keyword>
<dbReference type="Pfam" id="PF00471">
    <property type="entry name" value="Ribosomal_L33"/>
    <property type="match status" value="1"/>
</dbReference>
<dbReference type="GO" id="GO:0009507">
    <property type="term" value="C:chloroplast"/>
    <property type="evidence" value="ECO:0007669"/>
    <property type="project" value="UniProtKB-SubCell"/>
</dbReference>
<dbReference type="InterPro" id="IPR001705">
    <property type="entry name" value="Ribosomal_bL33"/>
</dbReference>
<dbReference type="InterPro" id="IPR011332">
    <property type="entry name" value="Ribosomal_zn-bd"/>
</dbReference>